<dbReference type="Proteomes" id="UP000316621">
    <property type="component" value="Chromosome 3"/>
</dbReference>
<dbReference type="InterPro" id="IPR027417">
    <property type="entry name" value="P-loop_NTPase"/>
</dbReference>
<dbReference type="PANTHER" id="PTHR12858:SF2">
    <property type="entry name" value="RIBOSOME BIOGENESIS PROTEIN BMS1 HOMOLOG"/>
    <property type="match status" value="1"/>
</dbReference>
<evidence type="ECO:0000259" key="1">
    <source>
        <dbReference type="SMART" id="SM01362"/>
    </source>
</evidence>
<dbReference type="GO" id="GO:0005525">
    <property type="term" value="F:GTP binding"/>
    <property type="evidence" value="ECO:0007669"/>
    <property type="project" value="TreeGrafter"/>
</dbReference>
<accession>A0A4Y7IZ54</accession>
<dbReference type="SMART" id="SM01362">
    <property type="entry name" value="DUF663"/>
    <property type="match status" value="1"/>
</dbReference>
<dbReference type="SUPFAM" id="SSF52540">
    <property type="entry name" value="P-loop containing nucleoside triphosphate hydrolases"/>
    <property type="match status" value="1"/>
</dbReference>
<sequence>MDDIRGPISIVTGKKARLQFVECPDDINAMVDAAKYANAVLLLVDASYGFEAETFEFLNLLQVHGFPKVMGVLTHLDEFEDETKLNETIKRLEDQFRTEICQAATIYNLSGLVHNLYKMREVQKLAEDISMLFVASGTSLFAGCNIKTGAKVHIAGVGDFRLAGVRRETDPFPLISEMEKENDFVKLTCLENESFRTGTYLRLEARLKQHNWYMKLLKSGNSITVSAGWRRYQMKPMYASESDNIQRQFLGYTPEHEHCLAMFWSPLVPPLTRIALCREAFLIREKAVVLAPKHDLKIMKEIKLKGKPCKILLSMTALIKFSSDIDVAQFKGPPVRTRSGIWGKINEVVKREGIASCTFEKRIRPMDFFFMPVMGQVVAPRFSKPCDSAVPVNKDSFKKEDPAQRRLVRRGVKITDSSTDHLVMLYNLYKVQASGLLPTIIYPNCLIKLSDL</sequence>
<dbReference type="AlphaFoldDB" id="A0A4Y7IZ54"/>
<dbReference type="Pfam" id="PF04950">
    <property type="entry name" value="RIBIOP_C"/>
    <property type="match status" value="1"/>
</dbReference>
<dbReference type="GO" id="GO:0030686">
    <property type="term" value="C:90S preribosome"/>
    <property type="evidence" value="ECO:0007669"/>
    <property type="project" value="TreeGrafter"/>
</dbReference>
<dbReference type="GO" id="GO:0000462">
    <property type="term" value="P:maturation of SSU-rRNA from tricistronic rRNA transcript (SSU-rRNA, 5.8S rRNA, LSU-rRNA)"/>
    <property type="evidence" value="ECO:0007669"/>
    <property type="project" value="TreeGrafter"/>
</dbReference>
<dbReference type="InterPro" id="IPR007034">
    <property type="entry name" value="BMS1_TSR1_C"/>
</dbReference>
<proteinExistence type="predicted"/>
<organism evidence="2 3">
    <name type="scientific">Papaver somniferum</name>
    <name type="common">Opium poppy</name>
    <dbReference type="NCBI Taxonomy" id="3469"/>
    <lineage>
        <taxon>Eukaryota</taxon>
        <taxon>Viridiplantae</taxon>
        <taxon>Streptophyta</taxon>
        <taxon>Embryophyta</taxon>
        <taxon>Tracheophyta</taxon>
        <taxon>Spermatophyta</taxon>
        <taxon>Magnoliopsida</taxon>
        <taxon>Ranunculales</taxon>
        <taxon>Papaveraceae</taxon>
        <taxon>Papaveroideae</taxon>
        <taxon>Papaver</taxon>
    </lineage>
</organism>
<feature type="domain" description="Ribosome biogenesis protein BMS1/TSR1 C-terminal" evidence="1">
    <location>
        <begin position="80"/>
        <end position="377"/>
    </location>
</feature>
<dbReference type="InterPro" id="IPR039761">
    <property type="entry name" value="Bms1/Tsr1"/>
</dbReference>
<reference evidence="2 3" key="1">
    <citation type="journal article" date="2018" name="Science">
        <title>The opium poppy genome and morphinan production.</title>
        <authorList>
            <person name="Guo L."/>
            <person name="Winzer T."/>
            <person name="Yang X."/>
            <person name="Li Y."/>
            <person name="Ning Z."/>
            <person name="He Z."/>
            <person name="Teodor R."/>
            <person name="Lu Y."/>
            <person name="Bowser T.A."/>
            <person name="Graham I.A."/>
            <person name="Ye K."/>
        </authorList>
    </citation>
    <scope>NUCLEOTIDE SEQUENCE [LARGE SCALE GENOMIC DNA]</scope>
    <source>
        <strain evidence="3">cv. HN1</strain>
        <tissue evidence="2">Leaves</tissue>
    </source>
</reference>
<protein>
    <recommendedName>
        <fullName evidence="1">Ribosome biogenesis protein BMS1/TSR1 C-terminal domain-containing protein</fullName>
    </recommendedName>
</protein>
<keyword evidence="3" id="KW-1185">Reference proteome</keyword>
<dbReference type="EMBL" id="CM010717">
    <property type="protein sequence ID" value="RZC52981.1"/>
    <property type="molecule type" value="Genomic_DNA"/>
</dbReference>
<dbReference type="Gene3D" id="3.40.50.300">
    <property type="entry name" value="P-loop containing nucleotide triphosphate hydrolases"/>
    <property type="match status" value="1"/>
</dbReference>
<dbReference type="GO" id="GO:0034511">
    <property type="term" value="F:U3 snoRNA binding"/>
    <property type="evidence" value="ECO:0007669"/>
    <property type="project" value="TreeGrafter"/>
</dbReference>
<dbReference type="GO" id="GO:0003924">
    <property type="term" value="F:GTPase activity"/>
    <property type="evidence" value="ECO:0007669"/>
    <property type="project" value="TreeGrafter"/>
</dbReference>
<dbReference type="STRING" id="3469.A0A4Y7IZ54"/>
<evidence type="ECO:0000313" key="2">
    <source>
        <dbReference type="EMBL" id="RZC52981.1"/>
    </source>
</evidence>
<evidence type="ECO:0000313" key="3">
    <source>
        <dbReference type="Proteomes" id="UP000316621"/>
    </source>
</evidence>
<name>A0A4Y7IZ54_PAPSO</name>
<dbReference type="GO" id="GO:0000479">
    <property type="term" value="P:endonucleolytic cleavage of tricistronic rRNA transcript (SSU-rRNA, 5.8S rRNA, LSU-rRNA)"/>
    <property type="evidence" value="ECO:0007669"/>
    <property type="project" value="TreeGrafter"/>
</dbReference>
<dbReference type="PANTHER" id="PTHR12858">
    <property type="entry name" value="RIBOSOME BIOGENESIS PROTEIN"/>
    <property type="match status" value="1"/>
</dbReference>
<dbReference type="Gramene" id="RZC52981">
    <property type="protein sequence ID" value="RZC52981"/>
    <property type="gene ID" value="C5167_011834"/>
</dbReference>
<gene>
    <name evidence="2" type="ORF">C5167_011834</name>
</gene>